<feature type="transmembrane region" description="Helical" evidence="8">
    <location>
        <begin position="55"/>
        <end position="79"/>
    </location>
</feature>
<feature type="transmembrane region" description="Helical" evidence="8">
    <location>
        <begin position="169"/>
        <end position="188"/>
    </location>
</feature>
<evidence type="ECO:0000256" key="5">
    <source>
        <dbReference type="ARBA" id="ARBA00022970"/>
    </source>
</evidence>
<evidence type="ECO:0000256" key="3">
    <source>
        <dbReference type="ARBA" id="ARBA00022448"/>
    </source>
</evidence>
<dbReference type="FunCoup" id="A2ET77">
    <property type="interactions" value="73"/>
</dbReference>
<dbReference type="InterPro" id="IPR013057">
    <property type="entry name" value="AA_transpt_TM"/>
</dbReference>
<dbReference type="KEGG" id="tva:4761980"/>
<evidence type="ECO:0000256" key="8">
    <source>
        <dbReference type="SAM" id="Phobius"/>
    </source>
</evidence>
<keyword evidence="11" id="KW-1185">Reference proteome</keyword>
<evidence type="ECO:0000256" key="6">
    <source>
        <dbReference type="ARBA" id="ARBA00022989"/>
    </source>
</evidence>
<dbReference type="InParanoid" id="A2ET77"/>
<dbReference type="VEuPathDB" id="TrichDB:TVAGG3_0189540"/>
<dbReference type="OrthoDB" id="438545at2759"/>
<dbReference type="PANTHER" id="PTHR22950">
    <property type="entry name" value="AMINO ACID TRANSPORTER"/>
    <property type="match status" value="1"/>
</dbReference>
<reference evidence="10" key="1">
    <citation type="submission" date="2006-10" db="EMBL/GenBank/DDBJ databases">
        <authorList>
            <person name="Amadeo P."/>
            <person name="Zhao Q."/>
            <person name="Wortman J."/>
            <person name="Fraser-Liggett C."/>
            <person name="Carlton J."/>
        </authorList>
    </citation>
    <scope>NUCLEOTIDE SEQUENCE</scope>
    <source>
        <strain evidence="10">G3</strain>
    </source>
</reference>
<evidence type="ECO:0000256" key="4">
    <source>
        <dbReference type="ARBA" id="ARBA00022692"/>
    </source>
</evidence>
<dbReference type="GO" id="GO:0006865">
    <property type="term" value="P:amino acid transport"/>
    <property type="evidence" value="ECO:0007669"/>
    <property type="project" value="UniProtKB-KW"/>
</dbReference>
<comment type="subcellular location">
    <subcellularLocation>
        <location evidence="1">Membrane</location>
        <topology evidence="1">Multi-pass membrane protein</topology>
    </subcellularLocation>
</comment>
<feature type="transmembrane region" description="Helical" evidence="8">
    <location>
        <begin position="393"/>
        <end position="413"/>
    </location>
</feature>
<feature type="transmembrane region" description="Helical" evidence="8">
    <location>
        <begin position="99"/>
        <end position="122"/>
    </location>
</feature>
<dbReference type="PANTHER" id="PTHR22950:SF458">
    <property type="entry name" value="SODIUM-COUPLED NEUTRAL AMINO ACID TRANSPORTER 11-RELATED"/>
    <property type="match status" value="1"/>
</dbReference>
<reference evidence="10" key="2">
    <citation type="journal article" date="2007" name="Science">
        <title>Draft genome sequence of the sexually transmitted pathogen Trichomonas vaginalis.</title>
        <authorList>
            <person name="Carlton J.M."/>
            <person name="Hirt R.P."/>
            <person name="Silva J.C."/>
            <person name="Delcher A.L."/>
            <person name="Schatz M."/>
            <person name="Zhao Q."/>
            <person name="Wortman J.R."/>
            <person name="Bidwell S.L."/>
            <person name="Alsmark U.C.M."/>
            <person name="Besteiro S."/>
            <person name="Sicheritz-Ponten T."/>
            <person name="Noel C.J."/>
            <person name="Dacks J.B."/>
            <person name="Foster P.G."/>
            <person name="Simillion C."/>
            <person name="Van de Peer Y."/>
            <person name="Miranda-Saavedra D."/>
            <person name="Barton G.J."/>
            <person name="Westrop G.D."/>
            <person name="Mueller S."/>
            <person name="Dessi D."/>
            <person name="Fiori P.L."/>
            <person name="Ren Q."/>
            <person name="Paulsen I."/>
            <person name="Zhang H."/>
            <person name="Bastida-Corcuera F.D."/>
            <person name="Simoes-Barbosa A."/>
            <person name="Brown M.T."/>
            <person name="Hayes R.D."/>
            <person name="Mukherjee M."/>
            <person name="Okumura C.Y."/>
            <person name="Schneider R."/>
            <person name="Smith A.J."/>
            <person name="Vanacova S."/>
            <person name="Villalvazo M."/>
            <person name="Haas B.J."/>
            <person name="Pertea M."/>
            <person name="Feldblyum T.V."/>
            <person name="Utterback T.R."/>
            <person name="Shu C.L."/>
            <person name="Osoegawa K."/>
            <person name="de Jong P.J."/>
            <person name="Hrdy I."/>
            <person name="Horvathova L."/>
            <person name="Zubacova Z."/>
            <person name="Dolezal P."/>
            <person name="Malik S.B."/>
            <person name="Logsdon J.M. Jr."/>
            <person name="Henze K."/>
            <person name="Gupta A."/>
            <person name="Wang C.C."/>
            <person name="Dunne R.L."/>
            <person name="Upcroft J.A."/>
            <person name="Upcroft P."/>
            <person name="White O."/>
            <person name="Salzberg S.L."/>
            <person name="Tang P."/>
            <person name="Chiu C.-H."/>
            <person name="Lee Y.-S."/>
            <person name="Embley T.M."/>
            <person name="Coombs G.H."/>
            <person name="Mottram J.C."/>
            <person name="Tachezy J."/>
            <person name="Fraser-Liggett C.M."/>
            <person name="Johnson P.J."/>
        </authorList>
    </citation>
    <scope>NUCLEOTIDE SEQUENCE [LARGE SCALE GENOMIC DNA]</scope>
    <source>
        <strain evidence="10">G3</strain>
    </source>
</reference>
<feature type="transmembrane region" description="Helical" evidence="8">
    <location>
        <begin position="208"/>
        <end position="234"/>
    </location>
</feature>
<evidence type="ECO:0000313" key="10">
    <source>
        <dbReference type="EMBL" id="EAY04130.1"/>
    </source>
</evidence>
<evidence type="ECO:0000256" key="2">
    <source>
        <dbReference type="ARBA" id="ARBA00008066"/>
    </source>
</evidence>
<dbReference type="Proteomes" id="UP000001542">
    <property type="component" value="Unassembled WGS sequence"/>
</dbReference>
<dbReference type="AlphaFoldDB" id="A2ET77"/>
<feature type="transmembrane region" description="Helical" evidence="8">
    <location>
        <begin position="142"/>
        <end position="162"/>
    </location>
</feature>
<evidence type="ECO:0000259" key="9">
    <source>
        <dbReference type="Pfam" id="PF01490"/>
    </source>
</evidence>
<organism evidence="10 11">
    <name type="scientific">Trichomonas vaginalis (strain ATCC PRA-98 / G3)</name>
    <dbReference type="NCBI Taxonomy" id="412133"/>
    <lineage>
        <taxon>Eukaryota</taxon>
        <taxon>Metamonada</taxon>
        <taxon>Parabasalia</taxon>
        <taxon>Trichomonadida</taxon>
        <taxon>Trichomonadidae</taxon>
        <taxon>Trichomonas</taxon>
    </lineage>
</organism>
<feature type="transmembrane region" description="Helical" evidence="8">
    <location>
        <begin position="333"/>
        <end position="351"/>
    </location>
</feature>
<dbReference type="RefSeq" id="XP_001316353.1">
    <property type="nucleotide sequence ID" value="XM_001316318.1"/>
</dbReference>
<dbReference type="STRING" id="5722.A2ET77"/>
<feature type="transmembrane region" description="Helical" evidence="8">
    <location>
        <begin position="246"/>
        <end position="270"/>
    </location>
</feature>
<protein>
    <submittedName>
        <fullName evidence="10">Transmembrane amino acid transporter protein</fullName>
    </submittedName>
</protein>
<evidence type="ECO:0000256" key="7">
    <source>
        <dbReference type="ARBA" id="ARBA00023136"/>
    </source>
</evidence>
<keyword evidence="5" id="KW-0029">Amino-acid transport</keyword>
<evidence type="ECO:0000256" key="1">
    <source>
        <dbReference type="ARBA" id="ARBA00004141"/>
    </source>
</evidence>
<dbReference type="SMR" id="A2ET77"/>
<gene>
    <name evidence="10" type="ORF">TVAG_125700</name>
</gene>
<proteinExistence type="inferred from homology"/>
<keyword evidence="3" id="KW-0813">Transport</keyword>
<comment type="similarity">
    <text evidence="2">Belongs to the amino acid/polyamine transporter 2 family.</text>
</comment>
<dbReference type="Pfam" id="PF01490">
    <property type="entry name" value="Aa_trans"/>
    <property type="match status" value="1"/>
</dbReference>
<keyword evidence="4 8" id="KW-0812">Transmembrane</keyword>
<accession>A2ET77</accession>
<feature type="transmembrane region" description="Helical" evidence="8">
    <location>
        <begin position="290"/>
        <end position="312"/>
    </location>
</feature>
<feature type="transmembrane region" description="Helical" evidence="8">
    <location>
        <begin position="363"/>
        <end position="381"/>
    </location>
</feature>
<name>A2ET77_TRIV3</name>
<feature type="domain" description="Amino acid transporter transmembrane" evidence="9">
    <location>
        <begin position="28"/>
        <end position="412"/>
    </location>
</feature>
<dbReference type="EMBL" id="DS113484">
    <property type="protein sequence ID" value="EAY04130.1"/>
    <property type="molecule type" value="Genomic_DNA"/>
</dbReference>
<keyword evidence="6 8" id="KW-1133">Transmembrane helix</keyword>
<dbReference type="GO" id="GO:0016020">
    <property type="term" value="C:membrane"/>
    <property type="evidence" value="ECO:0007669"/>
    <property type="project" value="UniProtKB-SubCell"/>
</dbReference>
<keyword evidence="7 8" id="KW-0472">Membrane</keyword>
<evidence type="ECO:0000313" key="11">
    <source>
        <dbReference type="Proteomes" id="UP000001542"/>
    </source>
</evidence>
<dbReference type="OMA" id="CESHIFG"/>
<dbReference type="VEuPathDB" id="TrichDB:TVAG_125700"/>
<sequence length="421" mass="46589">MSDSKILESSLLSEVSEQVKPDDYMKFFPAFMNILNTLTGAEVLSVSNSMTLIGLIYSIGLMVITTILSYLGTILVLYLRNQVDAESINELATKIIGKWGGNVYSALTLCFTYSCQTAYLYIGADSVIGWTKLAGLKNWDHGLKRSLQVFIYAMVLPVLLTIPREMKILSIVSTGAILCQVIYVSGMMYEGIKILPSQGIDPTCESHIFGIVFFNAFAIYSMLYAFPSVVLPLVRNYNPDMRKRYVLIGASFVACFSITIIPGTIGYLLFGRRTNQIVYASFDHSDIFMQIVRVGFFIVVNASYAVVSITVMQDLSSIFCHVEDPADLPFKKRVIALLVANLPPVAFAMFLPEIRPAFEVGGAFGGCLSNFFVPPLLYVILSKKRWFSPMNLLMIAFSLFGLVSAVIATYQAVVDALNPED</sequence>